<keyword evidence="4" id="KW-1185">Reference proteome</keyword>
<comment type="caution">
    <text evidence="3">The sequence shown here is derived from an EMBL/GenBank/DDBJ whole genome shotgun (WGS) entry which is preliminary data.</text>
</comment>
<evidence type="ECO:0000313" key="4">
    <source>
        <dbReference type="Proteomes" id="UP000178129"/>
    </source>
</evidence>
<feature type="transmembrane region" description="Helical" evidence="2">
    <location>
        <begin position="140"/>
        <end position="160"/>
    </location>
</feature>
<dbReference type="AlphaFoldDB" id="A0A1E1LGM8"/>
<keyword evidence="2" id="KW-1133">Transmembrane helix</keyword>
<evidence type="ECO:0000256" key="2">
    <source>
        <dbReference type="SAM" id="Phobius"/>
    </source>
</evidence>
<gene>
    <name evidence="3" type="ORF">RCO7_03746</name>
</gene>
<keyword evidence="2" id="KW-0472">Membrane</keyword>
<sequence length="301" mass="32753">MATEALPGNAIPPPAAEAQAQHQALANFDDAQYPPTDNDPPPPYESQPLRRVSNWIINMAATAFAKCFDTFVNVWTSGDATIRGGMREGLAWFANTAEKLLVSAIPVAMLFGTTLDWGFRLFAPTFDRILNLLATGLDRILSLVLIVFVITFAFIIWAFLYDPRVDELKVLGSISPPLTNSLNTQSISTRLVDHQVLIAFRNDWIGMSGMGALASEAGLAGLSCWLSFGVSEWDGLGFFVIGGSALRGASCLGSWSFGIGIVFRMGWSFDIKDIVLQWIGVLVPFQGIWSSAIGSIVLQWD</sequence>
<dbReference type="EMBL" id="FJUW01000051">
    <property type="protein sequence ID" value="CZT09657.1"/>
    <property type="molecule type" value="Genomic_DNA"/>
</dbReference>
<feature type="region of interest" description="Disordered" evidence="1">
    <location>
        <begin position="1"/>
        <end position="45"/>
    </location>
</feature>
<evidence type="ECO:0000313" key="3">
    <source>
        <dbReference type="EMBL" id="CZT09657.1"/>
    </source>
</evidence>
<reference evidence="4" key="1">
    <citation type="submission" date="2016-03" db="EMBL/GenBank/DDBJ databases">
        <authorList>
            <person name="Ploux O."/>
        </authorList>
    </citation>
    <scope>NUCLEOTIDE SEQUENCE [LARGE SCALE GENOMIC DNA]</scope>
    <source>
        <strain evidence="4">UK7</strain>
    </source>
</reference>
<protein>
    <submittedName>
        <fullName evidence="3">Uncharacterized protein</fullName>
    </submittedName>
</protein>
<dbReference type="Proteomes" id="UP000178129">
    <property type="component" value="Unassembled WGS sequence"/>
</dbReference>
<evidence type="ECO:0000256" key="1">
    <source>
        <dbReference type="SAM" id="MobiDB-lite"/>
    </source>
</evidence>
<feature type="transmembrane region" description="Helical" evidence="2">
    <location>
        <begin position="100"/>
        <end position="119"/>
    </location>
</feature>
<feature type="compositionally biased region" description="Low complexity" evidence="1">
    <location>
        <begin position="16"/>
        <end position="26"/>
    </location>
</feature>
<name>A0A1E1LGM8_9HELO</name>
<feature type="transmembrane region" description="Helical" evidence="2">
    <location>
        <begin position="236"/>
        <end position="263"/>
    </location>
</feature>
<keyword evidence="2" id="KW-0812">Transmembrane</keyword>
<organism evidence="3 4">
    <name type="scientific">Rhynchosporium graminicola</name>
    <dbReference type="NCBI Taxonomy" id="2792576"/>
    <lineage>
        <taxon>Eukaryota</taxon>
        <taxon>Fungi</taxon>
        <taxon>Dikarya</taxon>
        <taxon>Ascomycota</taxon>
        <taxon>Pezizomycotina</taxon>
        <taxon>Leotiomycetes</taxon>
        <taxon>Helotiales</taxon>
        <taxon>Ploettnerulaceae</taxon>
        <taxon>Rhynchosporium</taxon>
    </lineage>
</organism>
<proteinExistence type="predicted"/>
<feature type="transmembrane region" description="Helical" evidence="2">
    <location>
        <begin position="275"/>
        <end position="298"/>
    </location>
</feature>
<dbReference type="InParanoid" id="A0A1E1LGM8"/>
<accession>A0A1E1LGM8</accession>